<proteinExistence type="predicted"/>
<organism evidence="2 3">
    <name type="scientific">Hyphococcus aureus</name>
    <dbReference type="NCBI Taxonomy" id="2666033"/>
    <lineage>
        <taxon>Bacteria</taxon>
        <taxon>Pseudomonadati</taxon>
        <taxon>Pseudomonadota</taxon>
        <taxon>Alphaproteobacteria</taxon>
        <taxon>Parvularculales</taxon>
        <taxon>Parvularculaceae</taxon>
        <taxon>Hyphococcus</taxon>
    </lineage>
</organism>
<accession>A0ABW1KZQ4</accession>
<evidence type="ECO:0000313" key="2">
    <source>
        <dbReference type="EMBL" id="MFC6036840.1"/>
    </source>
</evidence>
<dbReference type="EMBL" id="JBHPON010000002">
    <property type="protein sequence ID" value="MFC6036840.1"/>
    <property type="molecule type" value="Genomic_DNA"/>
</dbReference>
<dbReference type="InterPro" id="IPR036779">
    <property type="entry name" value="LysM_dom_sf"/>
</dbReference>
<gene>
    <name evidence="2" type="ORF">ACFMB1_14875</name>
</gene>
<evidence type="ECO:0000313" key="3">
    <source>
        <dbReference type="Proteomes" id="UP001596116"/>
    </source>
</evidence>
<name>A0ABW1KZQ4_9PROT</name>
<protein>
    <recommendedName>
        <fullName evidence="4">LysM domain-containing protein</fullName>
    </recommendedName>
</protein>
<dbReference type="RefSeq" id="WP_379881912.1">
    <property type="nucleotide sequence ID" value="NZ_JBHPON010000002.1"/>
</dbReference>
<feature type="chain" id="PRO_5046792805" description="LysM domain-containing protein" evidence="1">
    <location>
        <begin position="26"/>
        <end position="337"/>
    </location>
</feature>
<keyword evidence="1" id="KW-0732">Signal</keyword>
<sequence>MKLNRMMLAACAAGAAVMMATPAMAGRCGHSYAVDAPTTLAKVARACNVSLSALREANTGVDPSYVRPGEHLGVPDEIASATDIPSGSADVGVDYSGSSVPIYQYAEYTEPAPQPSKPEAVVYTASSGNPYFVQASYTAPYVAEDDRLSYQQKSAARIRNAGVVRQTPVTLSPMRSYAPQAVTISTQTDLVTGDPVSPLMECAVLRRQPTGKIEQVREFKPVPEGRETPAHCSEITNVSMGAPLKAGPEIDVSDFLYSEYESLPTDAFFTVLKGYVSSADAECITLRSDDGMVWRVGVPLAPVEMLGKEATIWAEQTTAAQCGGLVMNRAVYAEQTN</sequence>
<reference evidence="2 3" key="1">
    <citation type="submission" date="2024-09" db="EMBL/GenBank/DDBJ databases">
        <authorList>
            <person name="Zhang Z.-H."/>
        </authorList>
    </citation>
    <scope>NUCLEOTIDE SEQUENCE [LARGE SCALE GENOMIC DNA]</scope>
    <source>
        <strain evidence="2 3">HHTR114</strain>
    </source>
</reference>
<feature type="signal peptide" evidence="1">
    <location>
        <begin position="1"/>
        <end position="25"/>
    </location>
</feature>
<dbReference type="Proteomes" id="UP001596116">
    <property type="component" value="Unassembled WGS sequence"/>
</dbReference>
<dbReference type="Gene3D" id="3.10.350.10">
    <property type="entry name" value="LysM domain"/>
    <property type="match status" value="1"/>
</dbReference>
<comment type="caution">
    <text evidence="2">The sequence shown here is derived from an EMBL/GenBank/DDBJ whole genome shotgun (WGS) entry which is preliminary data.</text>
</comment>
<evidence type="ECO:0000256" key="1">
    <source>
        <dbReference type="SAM" id="SignalP"/>
    </source>
</evidence>
<keyword evidence="3" id="KW-1185">Reference proteome</keyword>
<evidence type="ECO:0008006" key="4">
    <source>
        <dbReference type="Google" id="ProtNLM"/>
    </source>
</evidence>